<proteinExistence type="predicted"/>
<protein>
    <submittedName>
        <fullName evidence="1">Uncharacterized protein</fullName>
    </submittedName>
</protein>
<accession>A0A7S1TG35</accession>
<evidence type="ECO:0000313" key="1">
    <source>
        <dbReference type="EMBL" id="CAD9235276.1"/>
    </source>
</evidence>
<sequence length="218" mass="23624">MNGLGFVGSVLGDGQSIGNGATRVCSRYSGMKMVLGDASKDERGRASRVTNGNMGRRDAMWTMIRALPMWAGLVSASATMEMTALKEKGWWWAQAVPSEADDYNAMLDAREALSRMEGLLESGRWDVMRSALRIPPLNKIRASGTRLYMSDPVDSEVSTRAYRGMITAIEKLDTIALQAERGSESARGEMKGLLGGALEAMDKFIDAVEKVEGVTSTS</sequence>
<reference evidence="1" key="1">
    <citation type="submission" date="2021-01" db="EMBL/GenBank/DDBJ databases">
        <authorList>
            <person name="Corre E."/>
            <person name="Pelletier E."/>
            <person name="Niang G."/>
            <person name="Scheremetjew M."/>
            <person name="Finn R."/>
            <person name="Kale V."/>
            <person name="Holt S."/>
            <person name="Cochrane G."/>
            <person name="Meng A."/>
            <person name="Brown T."/>
            <person name="Cohen L."/>
        </authorList>
    </citation>
    <scope>NUCLEOTIDE SEQUENCE</scope>
    <source>
        <strain evidence="1">SAG 36.94</strain>
    </source>
</reference>
<dbReference type="AlphaFoldDB" id="A0A7S1TG35"/>
<name>A0A7S1TG35_9RHOD</name>
<gene>
    <name evidence="1" type="ORF">CCAE0312_LOCUS7367</name>
</gene>
<dbReference type="EMBL" id="HBGH01013149">
    <property type="protein sequence ID" value="CAD9235276.1"/>
    <property type="molecule type" value="Transcribed_RNA"/>
</dbReference>
<organism evidence="1">
    <name type="scientific">Compsopogon caeruleus</name>
    <dbReference type="NCBI Taxonomy" id="31354"/>
    <lineage>
        <taxon>Eukaryota</taxon>
        <taxon>Rhodophyta</taxon>
        <taxon>Compsopogonophyceae</taxon>
        <taxon>Compsopogonales</taxon>
        <taxon>Compsopogonaceae</taxon>
        <taxon>Compsopogon</taxon>
    </lineage>
</organism>